<name>A0A2T9YUA3_9FUNG</name>
<dbReference type="EMBL" id="MBFR01000044">
    <property type="protein sequence ID" value="PVU95925.1"/>
    <property type="molecule type" value="Genomic_DNA"/>
</dbReference>
<dbReference type="OrthoDB" id="274828at2759"/>
<keyword evidence="4" id="KW-0689">Ribosomal protein</keyword>
<evidence type="ECO:0000256" key="6">
    <source>
        <dbReference type="ARBA" id="ARBA00023274"/>
    </source>
</evidence>
<dbReference type="Pfam" id="PF10236">
    <property type="entry name" value="DAP3"/>
    <property type="match status" value="1"/>
</dbReference>
<dbReference type="GO" id="GO:0003735">
    <property type="term" value="F:structural constituent of ribosome"/>
    <property type="evidence" value="ECO:0007669"/>
    <property type="project" value="TreeGrafter"/>
</dbReference>
<dbReference type="STRING" id="133385.A0A2T9YUA3"/>
<evidence type="ECO:0000313" key="9">
    <source>
        <dbReference type="Proteomes" id="UP000245383"/>
    </source>
</evidence>
<comment type="caution">
    <text evidence="8">The sequence shown here is derived from an EMBL/GenBank/DDBJ whole genome shotgun (WGS) entry which is preliminary data.</text>
</comment>
<keyword evidence="5" id="KW-0496">Mitochondrion</keyword>
<evidence type="ECO:0000256" key="4">
    <source>
        <dbReference type="ARBA" id="ARBA00022980"/>
    </source>
</evidence>
<reference evidence="8 9" key="1">
    <citation type="journal article" date="2018" name="MBio">
        <title>Comparative Genomics Reveals the Core Gene Toolbox for the Fungus-Insect Symbiosis.</title>
        <authorList>
            <person name="Wang Y."/>
            <person name="Stata M."/>
            <person name="Wang W."/>
            <person name="Stajich J.E."/>
            <person name="White M.M."/>
            <person name="Moncalvo J.M."/>
        </authorList>
    </citation>
    <scope>NUCLEOTIDE SEQUENCE [LARGE SCALE GENOMIC DNA]</scope>
    <source>
        <strain evidence="8 9">SWE-8-4</strain>
    </source>
</reference>
<dbReference type="InterPro" id="IPR027417">
    <property type="entry name" value="P-loop_NTPase"/>
</dbReference>
<comment type="subcellular location">
    <subcellularLocation>
        <location evidence="1">Mitochondrion</location>
    </subcellularLocation>
</comment>
<dbReference type="Proteomes" id="UP000245383">
    <property type="component" value="Unassembled WGS sequence"/>
</dbReference>
<keyword evidence="9" id="KW-1185">Reference proteome</keyword>
<dbReference type="SUPFAM" id="SSF52540">
    <property type="entry name" value="P-loop containing nucleoside triphosphate hydrolases"/>
    <property type="match status" value="1"/>
</dbReference>
<dbReference type="PANTHER" id="PTHR12810:SF0">
    <property type="entry name" value="SMALL RIBOSOMAL SUBUNIT PROTEIN MS29"/>
    <property type="match status" value="1"/>
</dbReference>
<sequence length="443" mass="49678">MLFKKSLQKTLPQLSLRTTNNFASNYRAFSVALPTYAAKKPIARKTVASSFKKKPKSFESKSDYYEDSKNDNKNPNYYKQRTKLQFETLSFDHLINDSQDSLYSINGQLAKAYGPVPFPPQLSETFDTMGNYGLVLRDASKAVLQKVADSSLNVATKPLILDGGSGSGKSATLLQAVSCARQAGWFLLYSGNSKVFLLWVNSSTAYSPDGSKPSKFYQLNLVSSILSNLIAANQSDILEEKIKLQKDYVINNNKFAAGTPIIKVIELGANFPSLSFKAFEIVLETISNQTEVPVMIAIDHLNTFFSKSLYTDQEDNRIYSNRLLLVESLLPYFGELTSKSNNLQDYPKKSLKRGIVIGATSKVDNQFLAKDFLNYIDTEAKTSNDVEVINIPNFTKSEIEKLLKYYSFSDFLSYDPSDQNLLKLLSLTSGNPKQIYKYCKKFV</sequence>
<proteinExistence type="inferred from homology"/>
<dbReference type="PANTHER" id="PTHR12810">
    <property type="entry name" value="MITOCHONDRIAL 28S RIBOSOMAL PROTEIN S29"/>
    <property type="match status" value="1"/>
</dbReference>
<dbReference type="GO" id="GO:0005763">
    <property type="term" value="C:mitochondrial small ribosomal subunit"/>
    <property type="evidence" value="ECO:0007669"/>
    <property type="project" value="TreeGrafter"/>
</dbReference>
<dbReference type="InterPro" id="IPR019368">
    <property type="entry name" value="Ribosomal_mS29"/>
</dbReference>
<organism evidence="8 9">
    <name type="scientific">Smittium simulii</name>
    <dbReference type="NCBI Taxonomy" id="133385"/>
    <lineage>
        <taxon>Eukaryota</taxon>
        <taxon>Fungi</taxon>
        <taxon>Fungi incertae sedis</taxon>
        <taxon>Zoopagomycota</taxon>
        <taxon>Kickxellomycotina</taxon>
        <taxon>Harpellomycetes</taxon>
        <taxon>Harpellales</taxon>
        <taxon>Legeriomycetaceae</taxon>
        <taxon>Smittium</taxon>
    </lineage>
</organism>
<evidence type="ECO:0000313" key="8">
    <source>
        <dbReference type="EMBL" id="PVU95925.1"/>
    </source>
</evidence>
<accession>A0A2T9YUA3</accession>
<evidence type="ECO:0000256" key="3">
    <source>
        <dbReference type="ARBA" id="ARBA00022946"/>
    </source>
</evidence>
<evidence type="ECO:0000256" key="7">
    <source>
        <dbReference type="ARBA" id="ARBA00035140"/>
    </source>
</evidence>
<comment type="similarity">
    <text evidence="2">Belongs to the mitochondrion-specific ribosomal protein mS29 family.</text>
</comment>
<evidence type="ECO:0000256" key="5">
    <source>
        <dbReference type="ARBA" id="ARBA00023128"/>
    </source>
</evidence>
<gene>
    <name evidence="8" type="ORF">BB561_001504</name>
</gene>
<keyword evidence="3" id="KW-0809">Transit peptide</keyword>
<evidence type="ECO:0000256" key="2">
    <source>
        <dbReference type="ARBA" id="ARBA00009863"/>
    </source>
</evidence>
<evidence type="ECO:0000256" key="1">
    <source>
        <dbReference type="ARBA" id="ARBA00004173"/>
    </source>
</evidence>
<protein>
    <recommendedName>
        <fullName evidence="7">Small ribosomal subunit protein mS29</fullName>
    </recommendedName>
</protein>
<keyword evidence="6" id="KW-0687">Ribonucleoprotein</keyword>
<dbReference type="AlphaFoldDB" id="A0A2T9YUA3"/>